<feature type="transmembrane region" description="Helical" evidence="1">
    <location>
        <begin position="197"/>
        <end position="218"/>
    </location>
</feature>
<feature type="transmembrane region" description="Helical" evidence="1">
    <location>
        <begin position="16"/>
        <end position="34"/>
    </location>
</feature>
<dbReference type="AlphaFoldDB" id="A0A9X2B4Z1"/>
<accession>A0A9X2B4Z1</accession>
<dbReference type="EMBL" id="JALIRP010000020">
    <property type="protein sequence ID" value="MCJ8015179.1"/>
    <property type="molecule type" value="Genomic_DNA"/>
</dbReference>
<evidence type="ECO:0000256" key="1">
    <source>
        <dbReference type="SAM" id="Phobius"/>
    </source>
</evidence>
<feature type="transmembrane region" description="Helical" evidence="1">
    <location>
        <begin position="78"/>
        <end position="105"/>
    </location>
</feature>
<keyword evidence="1" id="KW-1133">Transmembrane helix</keyword>
<proteinExistence type="predicted"/>
<feature type="transmembrane region" description="Helical" evidence="1">
    <location>
        <begin position="224"/>
        <end position="244"/>
    </location>
</feature>
<reference evidence="2" key="1">
    <citation type="submission" date="2022-04" db="EMBL/GenBank/DDBJ databases">
        <title>Paenibacillus mangrovi sp. nov., a novel endophytic bacterium isolated from bark of Kandelia candel.</title>
        <authorList>
            <person name="Tuo L."/>
        </authorList>
    </citation>
    <scope>NUCLEOTIDE SEQUENCE</scope>
    <source>
        <strain evidence="2">KQZ6P-2</strain>
    </source>
</reference>
<dbReference type="Proteomes" id="UP001139347">
    <property type="component" value="Unassembled WGS sequence"/>
</dbReference>
<feature type="transmembrane region" description="Helical" evidence="1">
    <location>
        <begin position="166"/>
        <end position="185"/>
    </location>
</feature>
<evidence type="ECO:0000313" key="2">
    <source>
        <dbReference type="EMBL" id="MCJ8015179.1"/>
    </source>
</evidence>
<organism evidence="2 3">
    <name type="scientific">Paenibacillus mangrovi</name>
    <dbReference type="NCBI Taxonomy" id="2931978"/>
    <lineage>
        <taxon>Bacteria</taxon>
        <taxon>Bacillati</taxon>
        <taxon>Bacillota</taxon>
        <taxon>Bacilli</taxon>
        <taxon>Bacillales</taxon>
        <taxon>Paenibacillaceae</taxon>
        <taxon>Paenibacillus</taxon>
    </lineage>
</organism>
<sequence length="277" mass="31764">MKSHISSGWKSLKNQFYIVIILFLYQLIWGYFLYRVVHSAVTPLLMRYPDPPPNELSQLLYYFEGKMSISTSSTVHSYLWILLGMFVLRMLFTPFINAGIFYGLHREREGELGLFFFQGMKLHGKVVFLFHLVEWLLIAIPAYWIIPKAYETLLRGAQLQTIALQVLPFVGAWLLYSYIVHQLVLFMQFGKTGGTGFLAPLWLCLRGALSLVGISLVLGALTLLLFSVCTGISLIWAGILSLILQQGYHLISCVMKIWCISAKFDLWHQQAYKHAEK</sequence>
<feature type="transmembrane region" description="Helical" evidence="1">
    <location>
        <begin position="126"/>
        <end position="146"/>
    </location>
</feature>
<keyword evidence="1" id="KW-0472">Membrane</keyword>
<protein>
    <submittedName>
        <fullName evidence="2">Uncharacterized protein</fullName>
    </submittedName>
</protein>
<keyword evidence="1" id="KW-0812">Transmembrane</keyword>
<keyword evidence="3" id="KW-1185">Reference proteome</keyword>
<evidence type="ECO:0000313" key="3">
    <source>
        <dbReference type="Proteomes" id="UP001139347"/>
    </source>
</evidence>
<dbReference type="RefSeq" id="WP_244731128.1">
    <property type="nucleotide sequence ID" value="NZ_JALIRP010000020.1"/>
</dbReference>
<name>A0A9X2B4Z1_9BACL</name>
<comment type="caution">
    <text evidence="2">The sequence shown here is derived from an EMBL/GenBank/DDBJ whole genome shotgun (WGS) entry which is preliminary data.</text>
</comment>
<gene>
    <name evidence="2" type="ORF">MUG84_26270</name>
</gene>